<evidence type="ECO:0000256" key="7">
    <source>
        <dbReference type="ARBA" id="ARBA00023242"/>
    </source>
</evidence>
<name>A0A1U8BCS5_NELNU</name>
<dbReference type="SMART" id="SM00448">
    <property type="entry name" value="REC"/>
    <property type="match status" value="1"/>
</dbReference>
<dbReference type="InterPro" id="IPR017930">
    <property type="entry name" value="Myb_dom"/>
</dbReference>
<protein>
    <submittedName>
        <fullName evidence="13">Two-component response regulator ARR14-like</fullName>
    </submittedName>
</protein>
<dbReference type="PROSITE" id="PS50110">
    <property type="entry name" value="RESPONSE_REGULATORY"/>
    <property type="match status" value="1"/>
</dbReference>
<proteinExistence type="predicted"/>
<sequence length="651" mass="72825">MESEIAQAAQSSNTKTFPAELRVLIVDDDAICLKVVEAILRILKYQVVAVKNGLDALSILQERKGGFDLVLTDVYMPGMDGITLLKHIMAEFKLPVIIMSADDKENVILKCLKAGASYYIKKPITMNDVRNLWQHVVLKRKETIMEPERTRSIEGESDQSVFREDIECVSSVNEGNWKKGTKRNTTSSNDNKVVEVGKSVSFTTKRSRVVWTTELHQQFLDAVKKLGYEKAMPKKILEQMGISGLTRENIASHLQKYRIFLKRLKQASQAPEPSVARSLISKSSFAVGHPSLVLHLQGRLPELQDTQQFTGMSFRPRHGSSPMSQLHEHSISASNQGNLKKSNFLESSLDQRNGTKHSGFEVRSHIVTTSSLLGDTSNSHRSGEDIVQMNHQQPQMQSRPFASSSLVNRNMGSSNNHNQVPYFNYTNYNHAGIQIASAGEPVGFGKTVLFANRPSKSMSGSYNSMNEMQKGKGIVTATGKYPPFLEFGSFRSGFSPQGLDSSCGSQCANHFQMMFPCVIQKQQPSIQSFLNVSNQQQQQSLVPSFPNVIQKQQLPLPLQPLPEQKRPNLTEFESELDSLLDLVTSSPDIENTSAMQPFDEINDLCAILNQVDQDDQSQGGEVLMDPDFNINEYQMDDFCLVENVDKEFEEQ</sequence>
<dbReference type="Gene3D" id="3.40.50.2300">
    <property type="match status" value="1"/>
</dbReference>
<dbReference type="FunFam" id="1.10.10.60:FF:000007">
    <property type="entry name" value="Two-component response regulator"/>
    <property type="match status" value="1"/>
</dbReference>
<evidence type="ECO:0000259" key="11">
    <source>
        <dbReference type="PROSITE" id="PS51294"/>
    </source>
</evidence>
<dbReference type="Pfam" id="PF00072">
    <property type="entry name" value="Response_reg"/>
    <property type="match status" value="1"/>
</dbReference>
<dbReference type="CDD" id="cd17584">
    <property type="entry name" value="REC_typeB_ARR-like"/>
    <property type="match status" value="1"/>
</dbReference>
<evidence type="ECO:0000256" key="1">
    <source>
        <dbReference type="ARBA" id="ARBA00004123"/>
    </source>
</evidence>
<dbReference type="Pfam" id="PF00249">
    <property type="entry name" value="Myb_DNA-binding"/>
    <property type="match status" value="1"/>
</dbReference>
<dbReference type="Proteomes" id="UP000189703">
    <property type="component" value="Unplaced"/>
</dbReference>
<dbReference type="InterPro" id="IPR001005">
    <property type="entry name" value="SANT/Myb"/>
</dbReference>
<dbReference type="RefSeq" id="XP_010274080.1">
    <property type="nucleotide sequence ID" value="XM_010275778.1"/>
</dbReference>
<feature type="modified residue" description="4-aspartylphosphate" evidence="8">
    <location>
        <position position="73"/>
    </location>
</feature>
<gene>
    <name evidence="13" type="primary">LOC104609453</name>
</gene>
<dbReference type="GeneID" id="104609453"/>
<keyword evidence="12" id="KW-1185">Reference proteome</keyword>
<comment type="subcellular location">
    <subcellularLocation>
        <location evidence="1">Nucleus</location>
    </subcellularLocation>
</comment>
<dbReference type="InterPro" id="IPR011006">
    <property type="entry name" value="CheY-like_superfamily"/>
</dbReference>
<keyword evidence="5" id="KW-0010">Activator</keyword>
<dbReference type="Gene3D" id="1.10.10.60">
    <property type="entry name" value="Homeodomain-like"/>
    <property type="match status" value="1"/>
</dbReference>
<dbReference type="InterPro" id="IPR001789">
    <property type="entry name" value="Sig_transdc_resp-reg_receiver"/>
</dbReference>
<evidence type="ECO:0000256" key="9">
    <source>
        <dbReference type="SAM" id="MobiDB-lite"/>
    </source>
</evidence>
<evidence type="ECO:0000256" key="6">
    <source>
        <dbReference type="ARBA" id="ARBA00023163"/>
    </source>
</evidence>
<reference evidence="13" key="1">
    <citation type="submission" date="2025-08" db="UniProtKB">
        <authorList>
            <consortium name="RefSeq"/>
        </authorList>
    </citation>
    <scope>IDENTIFICATION</scope>
</reference>
<dbReference type="OMA" id="IMEPERT"/>
<accession>A0A1U8BCS5</accession>
<dbReference type="eggNOG" id="KOG1601">
    <property type="taxonomic scope" value="Eukaryota"/>
</dbReference>
<organism evidence="12 13">
    <name type="scientific">Nelumbo nucifera</name>
    <name type="common">Sacred lotus</name>
    <dbReference type="NCBI Taxonomy" id="4432"/>
    <lineage>
        <taxon>Eukaryota</taxon>
        <taxon>Viridiplantae</taxon>
        <taxon>Streptophyta</taxon>
        <taxon>Embryophyta</taxon>
        <taxon>Tracheophyta</taxon>
        <taxon>Spermatophyta</taxon>
        <taxon>Magnoliopsida</taxon>
        <taxon>Proteales</taxon>
        <taxon>Nelumbonaceae</taxon>
        <taxon>Nelumbo</taxon>
    </lineage>
</organism>
<dbReference type="GO" id="GO:0005634">
    <property type="term" value="C:nucleus"/>
    <property type="evidence" value="ECO:0007669"/>
    <property type="project" value="UniProtKB-SubCell"/>
</dbReference>
<feature type="region of interest" description="Disordered" evidence="9">
    <location>
        <begin position="312"/>
        <end position="338"/>
    </location>
</feature>
<dbReference type="SUPFAM" id="SSF52172">
    <property type="entry name" value="CheY-like"/>
    <property type="match status" value="1"/>
</dbReference>
<evidence type="ECO:0000256" key="5">
    <source>
        <dbReference type="ARBA" id="ARBA00023159"/>
    </source>
</evidence>
<dbReference type="InParanoid" id="A0A1U8BCS5"/>
<keyword evidence="3" id="KW-0902">Two-component regulatory system</keyword>
<dbReference type="GO" id="GO:0003677">
    <property type="term" value="F:DNA binding"/>
    <property type="evidence" value="ECO:0007669"/>
    <property type="project" value="InterPro"/>
</dbReference>
<dbReference type="PANTHER" id="PTHR43874">
    <property type="entry name" value="TWO-COMPONENT RESPONSE REGULATOR"/>
    <property type="match status" value="1"/>
</dbReference>
<evidence type="ECO:0000313" key="13">
    <source>
        <dbReference type="RefSeq" id="XP_010274080.1"/>
    </source>
</evidence>
<feature type="domain" description="HTH myb-type" evidence="11">
    <location>
        <begin position="203"/>
        <end position="262"/>
    </location>
</feature>
<keyword evidence="7" id="KW-0539">Nucleus</keyword>
<dbReference type="KEGG" id="nnu:104609453"/>
<dbReference type="SUPFAM" id="SSF46689">
    <property type="entry name" value="Homeodomain-like"/>
    <property type="match status" value="1"/>
</dbReference>
<evidence type="ECO:0000259" key="10">
    <source>
        <dbReference type="PROSITE" id="PS50110"/>
    </source>
</evidence>
<dbReference type="GO" id="GO:0000160">
    <property type="term" value="P:phosphorelay signal transduction system"/>
    <property type="evidence" value="ECO:0007669"/>
    <property type="project" value="UniProtKB-KW"/>
</dbReference>
<evidence type="ECO:0000256" key="4">
    <source>
        <dbReference type="ARBA" id="ARBA00023015"/>
    </source>
</evidence>
<feature type="domain" description="Response regulatory" evidence="10">
    <location>
        <begin position="22"/>
        <end position="137"/>
    </location>
</feature>
<dbReference type="OrthoDB" id="21225at2759"/>
<evidence type="ECO:0000256" key="2">
    <source>
        <dbReference type="ARBA" id="ARBA00022553"/>
    </source>
</evidence>
<evidence type="ECO:0000313" key="12">
    <source>
        <dbReference type="Proteomes" id="UP000189703"/>
    </source>
</evidence>
<dbReference type="NCBIfam" id="TIGR01557">
    <property type="entry name" value="myb_SHAQKYF"/>
    <property type="match status" value="1"/>
</dbReference>
<dbReference type="GO" id="GO:0009736">
    <property type="term" value="P:cytokinin-activated signaling pathway"/>
    <property type="evidence" value="ECO:0007669"/>
    <property type="project" value="InterPro"/>
</dbReference>
<dbReference type="PROSITE" id="PS51294">
    <property type="entry name" value="HTH_MYB"/>
    <property type="match status" value="1"/>
</dbReference>
<dbReference type="InterPro" id="IPR045279">
    <property type="entry name" value="ARR-like"/>
</dbReference>
<keyword evidence="6" id="KW-0804">Transcription</keyword>
<dbReference type="AlphaFoldDB" id="A0A1U8BCS5"/>
<dbReference type="InterPro" id="IPR006447">
    <property type="entry name" value="Myb_dom_plants"/>
</dbReference>
<evidence type="ECO:0000256" key="3">
    <source>
        <dbReference type="ARBA" id="ARBA00023012"/>
    </source>
</evidence>
<keyword evidence="4" id="KW-0805">Transcription regulation</keyword>
<evidence type="ECO:0000256" key="8">
    <source>
        <dbReference type="PROSITE-ProRule" id="PRU00169"/>
    </source>
</evidence>
<dbReference type="PANTHER" id="PTHR43874:SF19">
    <property type="entry name" value="RESPONSE REGULATOR 23-RELATED"/>
    <property type="match status" value="1"/>
</dbReference>
<keyword evidence="2 8" id="KW-0597">Phosphoprotein</keyword>
<dbReference type="InterPro" id="IPR009057">
    <property type="entry name" value="Homeodomain-like_sf"/>
</dbReference>